<comment type="caution">
    <text evidence="4">The sequence shown here is derived from an EMBL/GenBank/DDBJ whole genome shotgun (WGS) entry which is preliminary data.</text>
</comment>
<dbReference type="GO" id="GO:0031179">
    <property type="term" value="P:peptide modification"/>
    <property type="evidence" value="ECO:0007669"/>
    <property type="project" value="InterPro"/>
</dbReference>
<evidence type="ECO:0000256" key="1">
    <source>
        <dbReference type="PIRSR" id="PIRSR607822-1"/>
    </source>
</evidence>
<feature type="region of interest" description="Disordered" evidence="2">
    <location>
        <begin position="126"/>
        <end position="148"/>
    </location>
</feature>
<evidence type="ECO:0000259" key="3">
    <source>
        <dbReference type="Pfam" id="PF13575"/>
    </source>
</evidence>
<dbReference type="RefSeq" id="WP_117485621.1">
    <property type="nucleotide sequence ID" value="NZ_QVIG01000001.1"/>
</dbReference>
<dbReference type="GO" id="GO:0005975">
    <property type="term" value="P:carbohydrate metabolic process"/>
    <property type="evidence" value="ECO:0007669"/>
    <property type="project" value="InterPro"/>
</dbReference>
<name>A0A372ZNC6_9ACTN</name>
<dbReference type="CDD" id="cd04792">
    <property type="entry name" value="LanM-like"/>
    <property type="match status" value="1"/>
</dbReference>
<dbReference type="NCBIfam" id="TIGR03897">
    <property type="entry name" value="lanti_2_LanM"/>
    <property type="match status" value="1"/>
</dbReference>
<dbReference type="GO" id="GO:0046872">
    <property type="term" value="F:metal ion binding"/>
    <property type="evidence" value="ECO:0007669"/>
    <property type="project" value="UniProtKB-KW"/>
</dbReference>
<dbReference type="InterPro" id="IPR025410">
    <property type="entry name" value="Lant_dehyd"/>
</dbReference>
<proteinExistence type="predicted"/>
<sequence length="1120" mass="119615">MPSNTPPDAAAAAPPWSRVNRSPLTGSWWARGLWLAERLSGEGDPPAPVADNPAEGSLGWRADRRLARWRSAFTDHAPDTAEAQARALGIDPPLLRRLLAEHPDSLAARTAKPAWARFVEDVVARAPRLPPAPDGEDTTEHDEEHDGTHRHGFADFAAVVEPFLAEALRLLEAPARTADATEPSAAVLAAVRRSLTAGLRDQLVSVLGRTLVLELHVARLSGQLSGDTPQERFHAFIAWQREPERLAALLDEYAVLARLLACATRNAVHAHREFLDRFTADRPALVERLFAGRDPGELTEVRTGRGDGHEAGRSVALLTFSSGARLVYKPRPLAVHEHFNALVDWYDTVLPVPGPGTVAVWDRGGYGWIEYVEPAPCADHAAAERFYHRLGALLALLYATAATDFHFENVIAVGEHPVAVDLESLFHVGVPHLTGSPLIDDDPAQHLLAHSVQRVGLLPSVLVGDGGAVLDVGGMGADKGAVMPFKSPTWEGDGTDEMRLTRVQRAFEGSANRPRLDGRDVDPADHLASLRAGFEAGYRAIAAHREALLAPDGPLERFREDTCRTIVRATRVYAHLLGESTHPDVTRDALDRDRVLGLIFAQSAGNPAQRPLLRLEAEDLWSGDVPLFRSVVGSRDLRTHRGRSLPRALPESGLDRARRIVAAMDEHDLATQDWIIRAAFAARATTGGADGAAPAGSGPRPAGPATGPDRSPGERALRLARSVADRLLADARRDGGRAGWLGLDLSRDQWRVTALRDDLYGGYPGTALFFAQLAAVTGEERYARWARRILAPFPEHLAHVLRHTPNRSWGAFGGLAGTAYALDCAAVLLDDPALAEPVPGLFTAAAGALDDDRQLDLIGGAAGCLAVAEALAHRYGAAAHDCARRCARLLVEKAEAHPGGTVAWRTAMPAARPLLGMSHGAGGIGWALLRHAARTGDPAALRTGQAALAYEEAGYDPEVDNWPDYREQAPRPWRATPPPGTFAAVHAWCHGAPGIGLLRADLPAGVRTPSSDRALLRAVRSTADAGQIGDDSLCHGTLGNLELFAAAARAGVARARDDHSRTRDAVLAAIEERGPVCGTPGGIVTPGLMTGLAGIGHGLLRIAAPERVAPVLLLAPQEAP</sequence>
<evidence type="ECO:0000256" key="2">
    <source>
        <dbReference type="SAM" id="MobiDB-lite"/>
    </source>
</evidence>
<evidence type="ECO:0000313" key="5">
    <source>
        <dbReference type="Proteomes" id="UP000263377"/>
    </source>
</evidence>
<dbReference type="Pfam" id="PF05147">
    <property type="entry name" value="LANC_like"/>
    <property type="match status" value="1"/>
</dbReference>
<organism evidence="4 5">
    <name type="scientific">Kitasatospora xanthocidica</name>
    <dbReference type="NCBI Taxonomy" id="83382"/>
    <lineage>
        <taxon>Bacteria</taxon>
        <taxon>Bacillati</taxon>
        <taxon>Actinomycetota</taxon>
        <taxon>Actinomycetes</taxon>
        <taxon>Kitasatosporales</taxon>
        <taxon>Streptomycetaceae</taxon>
        <taxon>Kitasatospora</taxon>
    </lineage>
</organism>
<dbReference type="PRINTS" id="PR01950">
    <property type="entry name" value="LANCSUPER"/>
</dbReference>
<dbReference type="Proteomes" id="UP000263377">
    <property type="component" value="Unassembled WGS sequence"/>
</dbReference>
<gene>
    <name evidence="4" type="primary">lanM</name>
    <name evidence="4" type="ORF">DR950_03270</name>
</gene>
<feature type="compositionally biased region" description="Low complexity" evidence="2">
    <location>
        <begin position="687"/>
        <end position="708"/>
    </location>
</feature>
<keyword evidence="1" id="KW-0862">Zinc</keyword>
<evidence type="ECO:0000313" key="4">
    <source>
        <dbReference type="EMBL" id="RGD56940.1"/>
    </source>
</evidence>
<feature type="compositionally biased region" description="Low complexity" evidence="2">
    <location>
        <begin position="1"/>
        <end position="15"/>
    </location>
</feature>
<feature type="region of interest" description="Disordered" evidence="2">
    <location>
        <begin position="1"/>
        <end position="22"/>
    </location>
</feature>
<dbReference type="InterPro" id="IPR017146">
    <property type="entry name" value="Lanti_2_LanM"/>
</dbReference>
<feature type="binding site" evidence="1">
    <location>
        <position position="989"/>
    </location>
    <ligand>
        <name>Zn(2+)</name>
        <dbReference type="ChEBI" id="CHEBI:29105"/>
    </ligand>
</feature>
<dbReference type="SUPFAM" id="SSF158745">
    <property type="entry name" value="LanC-like"/>
    <property type="match status" value="1"/>
</dbReference>
<accession>A0A372ZNC6</accession>
<dbReference type="PIRSF" id="PIRSF037228">
    <property type="entry name" value="Lant_mod_RumM"/>
    <property type="match status" value="1"/>
</dbReference>
<feature type="region of interest" description="Disordered" evidence="2">
    <location>
        <begin position="687"/>
        <end position="714"/>
    </location>
</feature>
<protein>
    <submittedName>
        <fullName evidence="4">Type 2 lantipeptide synthetase LanM</fullName>
    </submittedName>
</protein>
<feature type="binding site" evidence="1">
    <location>
        <position position="1035"/>
    </location>
    <ligand>
        <name>Zn(2+)</name>
        <dbReference type="ChEBI" id="CHEBI:29105"/>
    </ligand>
</feature>
<feature type="binding site" evidence="1">
    <location>
        <position position="1034"/>
    </location>
    <ligand>
        <name>Zn(2+)</name>
        <dbReference type="ChEBI" id="CHEBI:29105"/>
    </ligand>
</feature>
<dbReference type="SMART" id="SM01260">
    <property type="entry name" value="LANC_like"/>
    <property type="match status" value="1"/>
</dbReference>
<keyword evidence="5" id="KW-1185">Reference proteome</keyword>
<dbReference type="EMBL" id="QVIG01000001">
    <property type="protein sequence ID" value="RGD56940.1"/>
    <property type="molecule type" value="Genomic_DNA"/>
</dbReference>
<dbReference type="Pfam" id="PF13575">
    <property type="entry name" value="DUF4135"/>
    <property type="match status" value="1"/>
</dbReference>
<dbReference type="InterPro" id="IPR007822">
    <property type="entry name" value="LANC-like"/>
</dbReference>
<dbReference type="InterPro" id="IPR012341">
    <property type="entry name" value="6hp_glycosidase-like_sf"/>
</dbReference>
<dbReference type="AlphaFoldDB" id="A0A372ZNC6"/>
<reference evidence="4 5" key="1">
    <citation type="submission" date="2018-08" db="EMBL/GenBank/DDBJ databases">
        <title>Diversity &amp; Physiological Properties of Lignin-Decomposing Actinobacteria from Soil.</title>
        <authorList>
            <person name="Roh S.G."/>
            <person name="Kim S.B."/>
        </authorList>
    </citation>
    <scope>NUCLEOTIDE SEQUENCE [LARGE SCALE GENOMIC DNA]</scope>
    <source>
        <strain evidence="4 5">MMS17-GH009</strain>
    </source>
</reference>
<keyword evidence="1" id="KW-0479">Metal-binding</keyword>
<feature type="domain" description="Lantibiotic biosynthesis protein dehydration" evidence="3">
    <location>
        <begin position="253"/>
        <end position="629"/>
    </location>
</feature>
<dbReference type="Gene3D" id="1.50.10.10">
    <property type="match status" value="1"/>
</dbReference>